<dbReference type="InterPro" id="IPR023869">
    <property type="entry name" value="tRNA_Adeno_NH3ase_assoc_put"/>
</dbReference>
<dbReference type="RefSeq" id="WP_214615651.1">
    <property type="nucleotide sequence ID" value="NZ_JAICDF010000001.1"/>
</dbReference>
<organism evidence="1 2">
    <name type="scientific">Actinomadura litoris</name>
    <dbReference type="NCBI Taxonomy" id="2678616"/>
    <lineage>
        <taxon>Bacteria</taxon>
        <taxon>Bacillati</taxon>
        <taxon>Actinomycetota</taxon>
        <taxon>Actinomycetes</taxon>
        <taxon>Streptosporangiales</taxon>
        <taxon>Thermomonosporaceae</taxon>
        <taxon>Actinomadura</taxon>
    </lineage>
</organism>
<dbReference type="Proteomes" id="UP000432015">
    <property type="component" value="Unassembled WGS sequence"/>
</dbReference>
<dbReference type="NCBIfam" id="TIGR03941">
    <property type="entry name" value="tRNA_deam_assoc"/>
    <property type="match status" value="1"/>
</dbReference>
<comment type="caution">
    <text evidence="1">The sequence shown here is derived from an EMBL/GenBank/DDBJ whole genome shotgun (WGS) entry which is preliminary data.</text>
</comment>
<protein>
    <recommendedName>
        <fullName evidence="3">tRNA adenosine deaminase-associated protein</fullName>
    </recommendedName>
</protein>
<sequence length="145" mass="15500">MSYFAAVFARTPQGWIGTEAVLAEAEGVDDVADLMREAAVESYGDPVVLLIEQDDDWFAVLRLDGQDEPRAYVSTVREDGIGSLFTQLVGEVPDGDAAGDPALLDDLGIDPGRLSDLGERALPGDALLAVAEQAGFGEEFDRLRD</sequence>
<accession>A0A7K1L0P0</accession>
<evidence type="ECO:0008006" key="3">
    <source>
        <dbReference type="Google" id="ProtNLM"/>
    </source>
</evidence>
<reference evidence="1 2" key="1">
    <citation type="submission" date="2019-11" db="EMBL/GenBank/DDBJ databases">
        <authorList>
            <person name="Cao P."/>
        </authorList>
    </citation>
    <scope>NUCLEOTIDE SEQUENCE [LARGE SCALE GENOMIC DNA]</scope>
    <source>
        <strain evidence="1 2">NEAU-AAG5</strain>
    </source>
</reference>
<gene>
    <name evidence="1" type="ORF">GNZ18_15330</name>
</gene>
<evidence type="ECO:0000313" key="1">
    <source>
        <dbReference type="EMBL" id="MUN37969.1"/>
    </source>
</evidence>
<evidence type="ECO:0000313" key="2">
    <source>
        <dbReference type="Proteomes" id="UP000432015"/>
    </source>
</evidence>
<dbReference type="AlphaFoldDB" id="A0A7K1L0P0"/>
<dbReference type="EMBL" id="WOFH01000005">
    <property type="protein sequence ID" value="MUN37969.1"/>
    <property type="molecule type" value="Genomic_DNA"/>
</dbReference>
<keyword evidence="2" id="KW-1185">Reference proteome</keyword>
<proteinExistence type="predicted"/>
<name>A0A7K1L0P0_9ACTN</name>